<keyword evidence="3" id="KW-1185">Reference proteome</keyword>
<sequence>MSQQGGEGGRGAQYEGVQHRTGQRTDGRTTVPVDSSFVLSMDFPERTIYSKVTGPWTMSGIGKRFWSSQYCIQYSTVQYNGIYSIDCEVVVAMKR</sequence>
<dbReference type="AlphaFoldDB" id="A0A5M9JTZ0"/>
<organism evidence="2 3">
    <name type="scientific">Monilinia fructicola</name>
    <name type="common">Brown rot fungus</name>
    <name type="synonym">Ciboria fructicola</name>
    <dbReference type="NCBI Taxonomy" id="38448"/>
    <lineage>
        <taxon>Eukaryota</taxon>
        <taxon>Fungi</taxon>
        <taxon>Dikarya</taxon>
        <taxon>Ascomycota</taxon>
        <taxon>Pezizomycotina</taxon>
        <taxon>Leotiomycetes</taxon>
        <taxon>Helotiales</taxon>
        <taxon>Sclerotiniaceae</taxon>
        <taxon>Monilinia</taxon>
    </lineage>
</organism>
<proteinExistence type="predicted"/>
<evidence type="ECO:0000313" key="2">
    <source>
        <dbReference type="EMBL" id="KAA8572988.1"/>
    </source>
</evidence>
<evidence type="ECO:0000256" key="1">
    <source>
        <dbReference type="SAM" id="MobiDB-lite"/>
    </source>
</evidence>
<reference evidence="2 3" key="1">
    <citation type="submission" date="2019-06" db="EMBL/GenBank/DDBJ databases">
        <title>Genome Sequence of the Brown Rot Fungal Pathogen Monilinia fructicola.</title>
        <authorList>
            <person name="De Miccolis Angelini R.M."/>
            <person name="Landi L."/>
            <person name="Abate D."/>
            <person name="Pollastro S."/>
            <person name="Romanazzi G."/>
            <person name="Faretra F."/>
        </authorList>
    </citation>
    <scope>NUCLEOTIDE SEQUENCE [LARGE SCALE GENOMIC DNA]</scope>
    <source>
        <strain evidence="2 3">Mfrc123</strain>
    </source>
</reference>
<feature type="compositionally biased region" description="Gly residues" evidence="1">
    <location>
        <begin position="1"/>
        <end position="11"/>
    </location>
</feature>
<protein>
    <submittedName>
        <fullName evidence="2">Uncharacterized protein</fullName>
    </submittedName>
</protein>
<name>A0A5M9JTZ0_MONFR</name>
<dbReference type="EMBL" id="VICG01000004">
    <property type="protein sequence ID" value="KAA8572988.1"/>
    <property type="molecule type" value="Genomic_DNA"/>
</dbReference>
<dbReference type="Proteomes" id="UP000322873">
    <property type="component" value="Unassembled WGS sequence"/>
</dbReference>
<accession>A0A5M9JTZ0</accession>
<gene>
    <name evidence="2" type="ORF">EYC84_003533</name>
</gene>
<feature type="region of interest" description="Disordered" evidence="1">
    <location>
        <begin position="1"/>
        <end position="30"/>
    </location>
</feature>
<evidence type="ECO:0000313" key="3">
    <source>
        <dbReference type="Proteomes" id="UP000322873"/>
    </source>
</evidence>
<comment type="caution">
    <text evidence="2">The sequence shown here is derived from an EMBL/GenBank/DDBJ whole genome shotgun (WGS) entry which is preliminary data.</text>
</comment>